<dbReference type="InterPro" id="IPR011990">
    <property type="entry name" value="TPR-like_helical_dom_sf"/>
</dbReference>
<gene>
    <name evidence="1" type="ORF">ACI2JU_07325</name>
</gene>
<dbReference type="Gene3D" id="1.25.40.10">
    <property type="entry name" value="Tetratricopeptide repeat domain"/>
    <property type="match status" value="1"/>
</dbReference>
<sequence>MFSYQVVIDYWFDELGPSGWYKKSDATDIKIRDTFSDLLIAITKGEYASWRVTALGALAEVIVLDQFSRNIYRDTPHAFSQDPQALTLAQLAIEKGFDQLLPVEQRVFFYMPFMHSESSFIHQQAMVLFKGLNNEDYELAHKNIIDQFGRYPHRNAILGRQSSAEEVAFLAQPGSHF</sequence>
<evidence type="ECO:0000313" key="2">
    <source>
        <dbReference type="Proteomes" id="UP001620262"/>
    </source>
</evidence>
<dbReference type="Pfam" id="PF06041">
    <property type="entry name" value="DUF924"/>
    <property type="match status" value="1"/>
</dbReference>
<dbReference type="SUPFAM" id="SSF48452">
    <property type="entry name" value="TPR-like"/>
    <property type="match status" value="1"/>
</dbReference>
<dbReference type="InterPro" id="IPR010323">
    <property type="entry name" value="DUF924"/>
</dbReference>
<organism evidence="1 2">
    <name type="scientific">Pseudoalteromonas rhizosphaerae</name>
    <dbReference type="NCBI Taxonomy" id="2518973"/>
    <lineage>
        <taxon>Bacteria</taxon>
        <taxon>Pseudomonadati</taxon>
        <taxon>Pseudomonadota</taxon>
        <taxon>Gammaproteobacteria</taxon>
        <taxon>Alteromonadales</taxon>
        <taxon>Pseudoalteromonadaceae</taxon>
        <taxon>Pseudoalteromonas</taxon>
    </lineage>
</organism>
<evidence type="ECO:0000313" key="1">
    <source>
        <dbReference type="EMBL" id="MFK3863681.1"/>
    </source>
</evidence>
<proteinExistence type="predicted"/>
<reference evidence="1 2" key="1">
    <citation type="submission" date="2024-11" db="EMBL/GenBank/DDBJ databases">
        <title>The Natural Products Discovery Center: Release of the First 8490 Sequenced Strains for Exploring Actinobacteria Biosynthetic Diversity.</title>
        <authorList>
            <person name="Kalkreuter E."/>
            <person name="Kautsar S.A."/>
            <person name="Yang D."/>
            <person name="Bader C.D."/>
            <person name="Teijaro C.N."/>
            <person name="Fluegel L."/>
            <person name="Davis C.M."/>
            <person name="Simpson J.R."/>
            <person name="Lauterbach L."/>
            <person name="Steele A.D."/>
            <person name="Gui C."/>
            <person name="Meng S."/>
            <person name="Li G."/>
            <person name="Viehrig K."/>
            <person name="Ye F."/>
            <person name="Su P."/>
            <person name="Kiefer A.F."/>
            <person name="Nichols A."/>
            <person name="Cepeda A.J."/>
            <person name="Yan W."/>
            <person name="Fan B."/>
            <person name="Jiang Y."/>
            <person name="Adhikari A."/>
            <person name="Zheng C.-J."/>
            <person name="Schuster L."/>
            <person name="Cowan T.M."/>
            <person name="Smanski M.J."/>
            <person name="Chevrette M.G."/>
            <person name="De Carvalho L.P.S."/>
            <person name="Shen B."/>
        </authorList>
    </citation>
    <scope>NUCLEOTIDE SEQUENCE [LARGE SCALE GENOMIC DNA]</scope>
    <source>
        <strain evidence="1 2">NPDC078403</strain>
    </source>
</reference>
<name>A0ABW8KV54_9GAMM</name>
<keyword evidence="2" id="KW-1185">Reference proteome</keyword>
<dbReference type="RefSeq" id="WP_404675089.1">
    <property type="nucleotide sequence ID" value="NZ_JBJDOT010000007.1"/>
</dbReference>
<dbReference type="Proteomes" id="UP001620262">
    <property type="component" value="Unassembled WGS sequence"/>
</dbReference>
<comment type="caution">
    <text evidence="1">The sequence shown here is derived from an EMBL/GenBank/DDBJ whole genome shotgun (WGS) entry which is preliminary data.</text>
</comment>
<dbReference type="Gene3D" id="1.20.58.320">
    <property type="entry name" value="TPR-like"/>
    <property type="match status" value="1"/>
</dbReference>
<accession>A0ABW8KV54</accession>
<dbReference type="EMBL" id="JBJDOT010000007">
    <property type="protein sequence ID" value="MFK3863681.1"/>
    <property type="molecule type" value="Genomic_DNA"/>
</dbReference>
<protein>
    <submittedName>
        <fullName evidence="1">DUF924 family protein</fullName>
    </submittedName>
</protein>